<keyword evidence="2" id="KW-1133">Transmembrane helix</keyword>
<keyword evidence="2" id="KW-0472">Membrane</keyword>
<feature type="region of interest" description="Disordered" evidence="1">
    <location>
        <begin position="132"/>
        <end position="178"/>
    </location>
</feature>
<feature type="transmembrane region" description="Helical" evidence="2">
    <location>
        <begin position="424"/>
        <end position="446"/>
    </location>
</feature>
<dbReference type="AlphaFoldDB" id="A0A0N1NZZ9"/>
<feature type="region of interest" description="Disordered" evidence="1">
    <location>
        <begin position="209"/>
        <end position="288"/>
    </location>
</feature>
<feature type="region of interest" description="Disordered" evidence="1">
    <location>
        <begin position="297"/>
        <end position="316"/>
    </location>
</feature>
<proteinExistence type="predicted"/>
<dbReference type="EMBL" id="LFJN01000008">
    <property type="protein sequence ID" value="KPI41865.1"/>
    <property type="molecule type" value="Genomic_DNA"/>
</dbReference>
<feature type="compositionally biased region" description="Low complexity" evidence="1">
    <location>
        <begin position="157"/>
        <end position="171"/>
    </location>
</feature>
<protein>
    <submittedName>
        <fullName evidence="3">Uncharacterized protein</fullName>
    </submittedName>
</protein>
<evidence type="ECO:0000313" key="4">
    <source>
        <dbReference type="Proteomes" id="UP000038010"/>
    </source>
</evidence>
<evidence type="ECO:0000256" key="1">
    <source>
        <dbReference type="SAM" id="MobiDB-lite"/>
    </source>
</evidence>
<evidence type="ECO:0000313" key="3">
    <source>
        <dbReference type="EMBL" id="KPI41865.1"/>
    </source>
</evidence>
<dbReference type="VEuPathDB" id="FungiDB:AB675_5629"/>
<feature type="compositionally biased region" description="Pro residues" evidence="1">
    <location>
        <begin position="260"/>
        <end position="283"/>
    </location>
</feature>
<feature type="compositionally biased region" description="Low complexity" evidence="1">
    <location>
        <begin position="236"/>
        <end position="259"/>
    </location>
</feature>
<keyword evidence="2" id="KW-0812">Transmembrane</keyword>
<comment type="caution">
    <text evidence="3">The sequence shown here is derived from an EMBL/GenBank/DDBJ whole genome shotgun (WGS) entry which is preliminary data.</text>
</comment>
<evidence type="ECO:0000256" key="2">
    <source>
        <dbReference type="SAM" id="Phobius"/>
    </source>
</evidence>
<name>A0A0N1NZZ9_9EURO</name>
<dbReference type="RefSeq" id="XP_018001828.1">
    <property type="nucleotide sequence ID" value="XM_018145857.1"/>
</dbReference>
<gene>
    <name evidence="3" type="ORF">AB675_5629</name>
</gene>
<organism evidence="3 4">
    <name type="scientific">Cyphellophora attinorum</name>
    <dbReference type="NCBI Taxonomy" id="1664694"/>
    <lineage>
        <taxon>Eukaryota</taxon>
        <taxon>Fungi</taxon>
        <taxon>Dikarya</taxon>
        <taxon>Ascomycota</taxon>
        <taxon>Pezizomycotina</taxon>
        <taxon>Eurotiomycetes</taxon>
        <taxon>Chaetothyriomycetidae</taxon>
        <taxon>Chaetothyriales</taxon>
        <taxon>Cyphellophoraceae</taxon>
        <taxon>Cyphellophora</taxon>
    </lineage>
</organism>
<dbReference type="Proteomes" id="UP000038010">
    <property type="component" value="Unassembled WGS sequence"/>
</dbReference>
<accession>A0A0N1NZZ9</accession>
<dbReference type="GeneID" id="28737737"/>
<feature type="compositionally biased region" description="Low complexity" evidence="1">
    <location>
        <begin position="55"/>
        <end position="68"/>
    </location>
</feature>
<feature type="compositionally biased region" description="Polar residues" evidence="1">
    <location>
        <begin position="222"/>
        <end position="235"/>
    </location>
</feature>
<feature type="region of interest" description="Disordered" evidence="1">
    <location>
        <begin position="1"/>
        <end position="101"/>
    </location>
</feature>
<dbReference type="PRINTS" id="PR01217">
    <property type="entry name" value="PRICHEXTENSN"/>
</dbReference>
<sequence>METLECYRTPPTSPQPVETDVMRTRSKRVAISSPSRPLSPRDVPLPISPVPSSPYPRVLSLSGSSVSSRQTRPSTDGQITPRATTPGSPPQRPPRPPTSLLNIRPTIILAPLLVPSLPPADRPVFLKGKNSFSTGSTSLSNPDLSIGTCSTWEEQPSSDLTPPSPLFSPTSKQPQCSFVSPVEHRSVLHDKRRPSLPTLPKAVIKSHRYNSHAPIYSHKHSNSYSPTSARHPSTGSSAHPSTETPSATSSPSSSLIRLSPPHPPSPSPYPPPTSPLPLPPCPSPLAQTHHSYVRTPHHIIRHQRQRPVSPTKRASIRLCDPNDDLEITPIRDTDYTTTTSYLQPSDHDIFRPMSLSPPPLASFHSPLYPDLGFSRHRHANSHHQFDEEGHPGEMMVPDCADDFDPLPHQNSSGERRRWRTHRRLWMVATVSLVAVLVGGILCGVLWRLSQ</sequence>
<keyword evidence="4" id="KW-1185">Reference proteome</keyword>
<feature type="compositionally biased region" description="Polar residues" evidence="1">
    <location>
        <begin position="132"/>
        <end position="155"/>
    </location>
</feature>
<feature type="compositionally biased region" description="Pro residues" evidence="1">
    <location>
        <begin position="87"/>
        <end position="97"/>
    </location>
</feature>
<reference evidence="3 4" key="1">
    <citation type="submission" date="2015-06" db="EMBL/GenBank/DDBJ databases">
        <title>Draft genome of the ant-associated black yeast Phialophora attae CBS 131958.</title>
        <authorList>
            <person name="Moreno L.F."/>
            <person name="Stielow B.J."/>
            <person name="de Hoog S."/>
            <person name="Vicente V.A."/>
            <person name="Weiss V.A."/>
            <person name="de Vries M."/>
            <person name="Cruz L.M."/>
            <person name="Souza E.M."/>
        </authorList>
    </citation>
    <scope>NUCLEOTIDE SEQUENCE [LARGE SCALE GENOMIC DNA]</scope>
    <source>
        <strain evidence="3 4">CBS 131958</strain>
    </source>
</reference>
<feature type="compositionally biased region" description="Polar residues" evidence="1">
    <location>
        <begin position="69"/>
        <end position="83"/>
    </location>
</feature>